<dbReference type="EMBL" id="CAJVPS010000307">
    <property type="protein sequence ID" value="CAG8475203.1"/>
    <property type="molecule type" value="Genomic_DNA"/>
</dbReference>
<evidence type="ECO:0000313" key="2">
    <source>
        <dbReference type="Proteomes" id="UP000789508"/>
    </source>
</evidence>
<accession>A0A9N8W2T5</accession>
<dbReference type="AlphaFoldDB" id="A0A9N8W2T5"/>
<sequence>MFLIINLYYGNSSANISNVLSPPIVHVSYYQLESVLRPICVKLEPVAIKTGPGIKY</sequence>
<comment type="caution">
    <text evidence="1">The sequence shown here is derived from an EMBL/GenBank/DDBJ whole genome shotgun (WGS) entry which is preliminary data.</text>
</comment>
<name>A0A9N8W2T5_9GLOM</name>
<dbReference type="Proteomes" id="UP000789508">
    <property type="component" value="Unassembled WGS sequence"/>
</dbReference>
<protein>
    <submittedName>
        <fullName evidence="1">933_t:CDS:1</fullName>
    </submittedName>
</protein>
<organism evidence="1 2">
    <name type="scientific">Ambispora leptoticha</name>
    <dbReference type="NCBI Taxonomy" id="144679"/>
    <lineage>
        <taxon>Eukaryota</taxon>
        <taxon>Fungi</taxon>
        <taxon>Fungi incertae sedis</taxon>
        <taxon>Mucoromycota</taxon>
        <taxon>Glomeromycotina</taxon>
        <taxon>Glomeromycetes</taxon>
        <taxon>Archaeosporales</taxon>
        <taxon>Ambisporaceae</taxon>
        <taxon>Ambispora</taxon>
    </lineage>
</organism>
<evidence type="ECO:0000313" key="1">
    <source>
        <dbReference type="EMBL" id="CAG8475203.1"/>
    </source>
</evidence>
<proteinExistence type="predicted"/>
<gene>
    <name evidence="1" type="ORF">ALEPTO_LOCUS2205</name>
</gene>
<keyword evidence="2" id="KW-1185">Reference proteome</keyword>
<reference evidence="1" key="1">
    <citation type="submission" date="2021-06" db="EMBL/GenBank/DDBJ databases">
        <authorList>
            <person name="Kallberg Y."/>
            <person name="Tangrot J."/>
            <person name="Rosling A."/>
        </authorList>
    </citation>
    <scope>NUCLEOTIDE SEQUENCE</scope>
    <source>
        <strain evidence="1">FL130A</strain>
    </source>
</reference>